<evidence type="ECO:0000313" key="13">
    <source>
        <dbReference type="EMBL" id="KIY48345.1"/>
    </source>
</evidence>
<organism evidence="13 14">
    <name type="scientific">Fistulina hepatica ATCC 64428</name>
    <dbReference type="NCBI Taxonomy" id="1128425"/>
    <lineage>
        <taxon>Eukaryota</taxon>
        <taxon>Fungi</taxon>
        <taxon>Dikarya</taxon>
        <taxon>Basidiomycota</taxon>
        <taxon>Agaricomycotina</taxon>
        <taxon>Agaricomycetes</taxon>
        <taxon>Agaricomycetidae</taxon>
        <taxon>Agaricales</taxon>
        <taxon>Fistulinaceae</taxon>
        <taxon>Fistulina</taxon>
    </lineage>
</organism>
<dbReference type="Pfam" id="PF04715">
    <property type="entry name" value="Anth_synt_I_N"/>
    <property type="match status" value="1"/>
</dbReference>
<evidence type="ECO:0000259" key="12">
    <source>
        <dbReference type="Pfam" id="PF04715"/>
    </source>
</evidence>
<dbReference type="GO" id="GO:0046656">
    <property type="term" value="P:folic acid biosynthetic process"/>
    <property type="evidence" value="ECO:0007669"/>
    <property type="project" value="UniProtKB-KW"/>
</dbReference>
<dbReference type="InterPro" id="IPR029062">
    <property type="entry name" value="Class_I_gatase-like"/>
</dbReference>
<dbReference type="CDD" id="cd01743">
    <property type="entry name" value="GATase1_Anthranilate_Synthase"/>
    <property type="match status" value="1"/>
</dbReference>
<dbReference type="InterPro" id="IPR019999">
    <property type="entry name" value="Anth_synth_I-like"/>
</dbReference>
<sequence length="744" mass="82070">MAIQHTNILLIDSYDSFTLNLAALLRRSIPHCCIYVIKNDALSIAQLIPMLSMLSAIVVGPGPGAPNIAGDIGFVKDLWTLPQNQVIPIFGVCLGMQSMAVEYGATLLRLPVVKHGQISAIKHQGCDLFAGLGEVTATRYHSLHVRLCPDGPIVPLAWADDGADNGIVLMAAKHTFLPFYAVQFHPESCSTSVGAGESVVRNFWRLAKEWSQTHGRRCTALTADTRRLFGEPWPGSVHPGYIRKCDVAQRDVITSIIYGSRPSVLCLCERFGAQDHTSPFVLLDSAAYPGQFTIIGCLTASSLRLQHHIGDSTVRILENGRVSTCKLDARDIWEWIRDFMHEQGTFRGHPDIPFWGGLVGHLSYELGLSSLNILPSLDVGSDLRHPDVNLVLVERSIVMDQAMNRIFVQSILPDDDAWVRDTVSLIESIRREPASPALTDSRASTARPLVKLPSKADYIRCIQQAKEYLYSGDSYELCFTAQTDLYLPSIEPSTAFTSWERYKRLRTSNPAPHSAYIRLYPSTLLSSSPERFLSYSRTPNAIAQLRPMKGTLRKTPGVTREIAEHALARNTKEIAENLMIVDLITHDLHNIVGEDVVVKVFCGVEEYETVWTMVSVIEGKLDPCPKSSPVSGWDVLKSSLPPGSMTGAPKKRSVEILQQLESRPRSIYSGVFGYWCVGGGGDWSVTIRSCFQHADDESRWTVGAGGAITALSDPHAEWEEMVTKLRGVLRAFDADDDSVLGEGT</sequence>
<evidence type="ECO:0000256" key="3">
    <source>
        <dbReference type="ARBA" id="ARBA00005970"/>
    </source>
</evidence>
<reference evidence="13 14" key="1">
    <citation type="journal article" date="2015" name="Fungal Genet. Biol.">
        <title>Evolution of novel wood decay mechanisms in Agaricales revealed by the genome sequences of Fistulina hepatica and Cylindrobasidium torrendii.</title>
        <authorList>
            <person name="Floudas D."/>
            <person name="Held B.W."/>
            <person name="Riley R."/>
            <person name="Nagy L.G."/>
            <person name="Koehler G."/>
            <person name="Ransdell A.S."/>
            <person name="Younus H."/>
            <person name="Chow J."/>
            <person name="Chiniquy J."/>
            <person name="Lipzen A."/>
            <person name="Tritt A."/>
            <person name="Sun H."/>
            <person name="Haridas S."/>
            <person name="LaButti K."/>
            <person name="Ohm R.A."/>
            <person name="Kues U."/>
            <person name="Blanchette R.A."/>
            <person name="Grigoriev I.V."/>
            <person name="Minto R.E."/>
            <person name="Hibbett D.S."/>
        </authorList>
    </citation>
    <scope>NUCLEOTIDE SEQUENCE [LARGE SCALE GENOMIC DNA]</scope>
    <source>
        <strain evidence="13 14">ATCC 64428</strain>
    </source>
</reference>
<dbReference type="GO" id="GO:0046654">
    <property type="term" value="P:tetrahydrofolate biosynthetic process"/>
    <property type="evidence" value="ECO:0007669"/>
    <property type="project" value="UniProtKB-UniPathway"/>
</dbReference>
<dbReference type="PRINTS" id="PR00096">
    <property type="entry name" value="GATASE"/>
</dbReference>
<dbReference type="InterPro" id="IPR006805">
    <property type="entry name" value="Anth_synth_I_N"/>
</dbReference>
<dbReference type="EC" id="2.6.1.85" evidence="4"/>
<dbReference type="Pfam" id="PF00425">
    <property type="entry name" value="Chorismate_bind"/>
    <property type="match status" value="1"/>
</dbReference>
<feature type="domain" description="Chorismate-utilising enzyme C-terminal" evidence="11">
    <location>
        <begin position="455"/>
        <end position="724"/>
    </location>
</feature>
<dbReference type="OrthoDB" id="64220at2759"/>
<accession>A0A0D7ACI5</accession>
<dbReference type="PANTHER" id="PTHR11236">
    <property type="entry name" value="AMINOBENZOATE/ANTHRANILATE SYNTHASE"/>
    <property type="match status" value="1"/>
</dbReference>
<comment type="pathway">
    <text evidence="2">Cofactor biosynthesis; tetrahydrofolate biosynthesis; 4-aminobenzoate from chorismate: step 1/2.</text>
</comment>
<dbReference type="SUPFAM" id="SSF52317">
    <property type="entry name" value="Class I glutamine amidotransferase-like"/>
    <property type="match status" value="1"/>
</dbReference>
<dbReference type="InterPro" id="IPR015890">
    <property type="entry name" value="Chorismate_C"/>
</dbReference>
<dbReference type="PANTHER" id="PTHR11236:SF18">
    <property type="entry name" value="AMINODEOXYCHORISMATE SYNTHASE"/>
    <property type="match status" value="1"/>
</dbReference>
<keyword evidence="7" id="KW-0315">Glutamine amidotransferase</keyword>
<evidence type="ECO:0000256" key="5">
    <source>
        <dbReference type="ARBA" id="ARBA00022679"/>
    </source>
</evidence>
<evidence type="ECO:0000259" key="11">
    <source>
        <dbReference type="Pfam" id="PF00425"/>
    </source>
</evidence>
<feature type="domain" description="Glutamine amidotransferase" evidence="10">
    <location>
        <begin position="9"/>
        <end position="194"/>
    </location>
</feature>
<dbReference type="Proteomes" id="UP000054144">
    <property type="component" value="Unassembled WGS sequence"/>
</dbReference>
<comment type="similarity">
    <text evidence="3">In the C-terminal section; belongs to the anthranilate synthase component I family.</text>
</comment>
<proteinExistence type="inferred from homology"/>
<evidence type="ECO:0000256" key="8">
    <source>
        <dbReference type="ARBA" id="ARBA00031329"/>
    </source>
</evidence>
<dbReference type="Gene3D" id="3.40.50.880">
    <property type="match status" value="1"/>
</dbReference>
<dbReference type="GO" id="GO:0000162">
    <property type="term" value="P:L-tryptophan biosynthetic process"/>
    <property type="evidence" value="ECO:0007669"/>
    <property type="project" value="TreeGrafter"/>
</dbReference>
<dbReference type="EMBL" id="KN881851">
    <property type="protein sequence ID" value="KIY48345.1"/>
    <property type="molecule type" value="Genomic_DNA"/>
</dbReference>
<gene>
    <name evidence="13" type="ORF">FISHEDRAFT_73903</name>
</gene>
<dbReference type="Gene3D" id="3.60.120.10">
    <property type="entry name" value="Anthranilate synthase"/>
    <property type="match status" value="1"/>
</dbReference>
<evidence type="ECO:0000256" key="9">
    <source>
        <dbReference type="ARBA" id="ARBA00031904"/>
    </source>
</evidence>
<dbReference type="SUPFAM" id="SSF56322">
    <property type="entry name" value="ADC synthase"/>
    <property type="match status" value="1"/>
</dbReference>
<dbReference type="InterPro" id="IPR006221">
    <property type="entry name" value="TrpG/PapA_dom"/>
</dbReference>
<keyword evidence="6" id="KW-0289">Folate biosynthesis</keyword>
<keyword evidence="5" id="KW-0808">Transferase</keyword>
<dbReference type="NCBIfam" id="TIGR01823">
    <property type="entry name" value="PabB-fungal"/>
    <property type="match status" value="1"/>
</dbReference>
<comment type="catalytic activity">
    <reaction evidence="1">
        <text>chorismate + L-glutamine = 4-amino-4-deoxychorismate + L-glutamate</text>
        <dbReference type="Rhea" id="RHEA:11672"/>
        <dbReference type="ChEBI" id="CHEBI:29748"/>
        <dbReference type="ChEBI" id="CHEBI:29985"/>
        <dbReference type="ChEBI" id="CHEBI:58359"/>
        <dbReference type="ChEBI" id="CHEBI:58406"/>
        <dbReference type="EC" id="2.6.1.85"/>
    </reaction>
</comment>
<dbReference type="InterPro" id="IPR010117">
    <property type="entry name" value="PabB_fungal"/>
</dbReference>
<feature type="domain" description="Anthranilate synthase component I N-terminal" evidence="12">
    <location>
        <begin position="279"/>
        <end position="408"/>
    </location>
</feature>
<dbReference type="UniPathway" id="UPA00077">
    <property type="reaction ID" value="UER00149"/>
</dbReference>
<evidence type="ECO:0000256" key="4">
    <source>
        <dbReference type="ARBA" id="ARBA00013139"/>
    </source>
</evidence>
<dbReference type="NCBIfam" id="TIGR00566">
    <property type="entry name" value="trpG_papA"/>
    <property type="match status" value="1"/>
</dbReference>
<evidence type="ECO:0000256" key="6">
    <source>
        <dbReference type="ARBA" id="ARBA00022909"/>
    </source>
</evidence>
<name>A0A0D7ACI5_9AGAR</name>
<evidence type="ECO:0000259" key="10">
    <source>
        <dbReference type="Pfam" id="PF00117"/>
    </source>
</evidence>
<dbReference type="GO" id="GO:0046820">
    <property type="term" value="F:4-amino-4-deoxychorismate synthase activity"/>
    <property type="evidence" value="ECO:0007669"/>
    <property type="project" value="UniProtKB-EC"/>
</dbReference>
<dbReference type="PROSITE" id="PS51273">
    <property type="entry name" value="GATASE_TYPE_1"/>
    <property type="match status" value="1"/>
</dbReference>
<evidence type="ECO:0000256" key="7">
    <source>
        <dbReference type="ARBA" id="ARBA00022962"/>
    </source>
</evidence>
<protein>
    <recommendedName>
        <fullName evidence="4">aminodeoxychorismate synthase</fullName>
        <ecNumber evidence="4">2.6.1.85</ecNumber>
    </recommendedName>
    <alternativeName>
        <fullName evidence="8">Para-aminobenzoate synthase</fullName>
    </alternativeName>
    <alternativeName>
        <fullName evidence="9">p-aminobenzoic acid synthase</fullName>
    </alternativeName>
</protein>
<dbReference type="Pfam" id="PF00117">
    <property type="entry name" value="GATase"/>
    <property type="match status" value="1"/>
</dbReference>
<evidence type="ECO:0000256" key="1">
    <source>
        <dbReference type="ARBA" id="ARBA00001000"/>
    </source>
</evidence>
<dbReference type="GO" id="GO:0005737">
    <property type="term" value="C:cytoplasm"/>
    <property type="evidence" value="ECO:0007669"/>
    <property type="project" value="TreeGrafter"/>
</dbReference>
<dbReference type="GO" id="GO:0008153">
    <property type="term" value="P:4-aminobenzoate biosynthetic process"/>
    <property type="evidence" value="ECO:0007669"/>
    <property type="project" value="TreeGrafter"/>
</dbReference>
<evidence type="ECO:0000256" key="2">
    <source>
        <dbReference type="ARBA" id="ARBA00005009"/>
    </source>
</evidence>
<dbReference type="InterPro" id="IPR005801">
    <property type="entry name" value="ADC_synthase"/>
</dbReference>
<dbReference type="PRINTS" id="PR00097">
    <property type="entry name" value="ANTSNTHASEII"/>
</dbReference>
<keyword evidence="14" id="KW-1185">Reference proteome</keyword>
<evidence type="ECO:0000313" key="14">
    <source>
        <dbReference type="Proteomes" id="UP000054144"/>
    </source>
</evidence>
<dbReference type="InterPro" id="IPR017926">
    <property type="entry name" value="GATASE"/>
</dbReference>
<dbReference type="AlphaFoldDB" id="A0A0D7ACI5"/>